<dbReference type="GO" id="GO:0005524">
    <property type="term" value="F:ATP binding"/>
    <property type="evidence" value="ECO:0007669"/>
    <property type="project" value="UniProtKB-KW"/>
</dbReference>
<dbReference type="EMBL" id="UPXX01000029">
    <property type="protein sequence ID" value="VBB45169.1"/>
    <property type="molecule type" value="Genomic_DNA"/>
</dbReference>
<evidence type="ECO:0000259" key="5">
    <source>
        <dbReference type="PROSITE" id="PS51192"/>
    </source>
</evidence>
<dbReference type="Pfam" id="PF00270">
    <property type="entry name" value="DEAD"/>
    <property type="match status" value="1"/>
</dbReference>
<name>A0A653AAS5_UNCDX</name>
<dbReference type="InterPro" id="IPR014001">
    <property type="entry name" value="Helicase_ATP-bd"/>
</dbReference>
<dbReference type="InterPro" id="IPR001650">
    <property type="entry name" value="Helicase_C-like"/>
</dbReference>
<evidence type="ECO:0000256" key="2">
    <source>
        <dbReference type="ARBA" id="ARBA00022801"/>
    </source>
</evidence>
<evidence type="ECO:0000256" key="3">
    <source>
        <dbReference type="ARBA" id="ARBA00022806"/>
    </source>
</evidence>
<protein>
    <submittedName>
        <fullName evidence="7">DEAD/DEAH box helicase (Modular protein)</fullName>
    </submittedName>
</protein>
<dbReference type="PANTHER" id="PTHR12131">
    <property type="entry name" value="ATP-DEPENDENT RNA AND DNA HELICASE"/>
    <property type="match status" value="1"/>
</dbReference>
<feature type="domain" description="Helicase ATP-binding" evidence="5">
    <location>
        <begin position="22"/>
        <end position="182"/>
    </location>
</feature>
<evidence type="ECO:0000256" key="1">
    <source>
        <dbReference type="ARBA" id="ARBA00022741"/>
    </source>
</evidence>
<dbReference type="InterPro" id="IPR012961">
    <property type="entry name" value="Ski2/MTR4_C"/>
</dbReference>
<dbReference type="GO" id="GO:0016787">
    <property type="term" value="F:hydrolase activity"/>
    <property type="evidence" value="ECO:0007669"/>
    <property type="project" value="UniProtKB-KW"/>
</dbReference>
<dbReference type="Pfam" id="PF00271">
    <property type="entry name" value="Helicase_C"/>
    <property type="match status" value="1"/>
</dbReference>
<dbReference type="SUPFAM" id="SSF52540">
    <property type="entry name" value="P-loop containing nucleoside triphosphate hydrolases"/>
    <property type="match status" value="1"/>
</dbReference>
<dbReference type="PROSITE" id="PS51194">
    <property type="entry name" value="HELICASE_CTER"/>
    <property type="match status" value="1"/>
</dbReference>
<gene>
    <name evidence="7" type="ORF">TRIP_B350234</name>
</gene>
<accession>A0A653AAS5</accession>
<dbReference type="AlphaFoldDB" id="A0A653AAS5"/>
<dbReference type="Gene3D" id="1.10.3380.30">
    <property type="match status" value="1"/>
</dbReference>
<evidence type="ECO:0000256" key="4">
    <source>
        <dbReference type="ARBA" id="ARBA00022840"/>
    </source>
</evidence>
<dbReference type="GO" id="GO:0004386">
    <property type="term" value="F:helicase activity"/>
    <property type="evidence" value="ECO:0007669"/>
    <property type="project" value="UniProtKB-KW"/>
</dbReference>
<evidence type="ECO:0000259" key="6">
    <source>
        <dbReference type="PROSITE" id="PS51194"/>
    </source>
</evidence>
<sequence length="863" mass="97941">MFAKIGVPEPAPFQPDPFQLEALALIRDYDVLVSAPTGAGKTWIAVQAIHAALAEGRRTWYASPLKALSNAIYQEFIQEFGGSNCGILTGDRKENADASVIVGTTEILRNQLYDAMHEGTQVRADLVVLDEAHYLSDPDRGVVWEEVLIYLPSRVRLLLLSATVSNAREVCAWLKEVRQSENRVVRAADRPVPLEMLFLFPDSFIGPLGGAKGLSPRIRKFMQSPGAKGRRDSGRMDFGAVISALREYRLLPAIFFLKSRADCDRAILTCPPVEHAEDTRSEMEAEIEAFLAQYPHLRGHRQMGSLVESRVASHHGGQLPYWKLLVEKMMNRGWLDAIFSTSTVAAGVNFPARTVVLLQSDRYNGREFIDLTSTDLHQMIGRAGRRGKDFIGFALLVPGRHLDPQLIYDLQDAPPEPLVSQIHINFSMTLNLLLSYGPEEIKTLLERSFAAFQESRFGSSVQQRWDAMVSRLRRVLPEGRCDTSDPFAVIENIQKTAELQKDVRKLDRLVRNEALAALYQAYLKPGRLFLHKNGAVYVVFRTQREHRQLVCAAYNLKRLPRSRKGRIPLRKVPIHQIKTLYDYRVELPEAFDPEEVARFFAEVPTEDLPVLNVEVSDADLGGEELERIREKLRALPCERCEHRKACHREKKGPIRQLLRELEALAVHMEEMEGGLWLSFNRHLRFLKETGFVDAANRLTPDGEWASKLRLDQPLLIAELIRRRGLEEVTPELLAGALAPFVWDRVQEVELRLGGGIGLDRVEALFDRILDLIDPIRELKARRGFANPPILFWPAAALYLWARGVPWEELLRWVAIDEGDMASLIMRTADHLRQVANLRETHLELALRAEAAIERILREPVFIE</sequence>
<dbReference type="SMART" id="SM00490">
    <property type="entry name" value="HELICc"/>
    <property type="match status" value="1"/>
</dbReference>
<dbReference type="PANTHER" id="PTHR12131:SF1">
    <property type="entry name" value="ATP-DEPENDENT RNA HELICASE SUPV3L1, MITOCHONDRIAL-RELATED"/>
    <property type="match status" value="1"/>
</dbReference>
<dbReference type="Pfam" id="PF08148">
    <property type="entry name" value="DSHCT"/>
    <property type="match status" value="1"/>
</dbReference>
<dbReference type="Gene3D" id="3.40.50.300">
    <property type="entry name" value="P-loop containing nucleotide triphosphate hydrolases"/>
    <property type="match status" value="2"/>
</dbReference>
<dbReference type="PROSITE" id="PS51192">
    <property type="entry name" value="HELICASE_ATP_BIND_1"/>
    <property type="match status" value="1"/>
</dbReference>
<evidence type="ECO:0000313" key="7">
    <source>
        <dbReference type="EMBL" id="VBB45169.1"/>
    </source>
</evidence>
<dbReference type="InterPro" id="IPR011545">
    <property type="entry name" value="DEAD/DEAH_box_helicase_dom"/>
</dbReference>
<keyword evidence="2" id="KW-0378">Hydrolase</keyword>
<dbReference type="GO" id="GO:0070478">
    <property type="term" value="P:nuclear-transcribed mRNA catabolic process, 3'-5' exonucleolytic nonsense-mediated decay"/>
    <property type="evidence" value="ECO:0007669"/>
    <property type="project" value="TreeGrafter"/>
</dbReference>
<dbReference type="SMART" id="SM00487">
    <property type="entry name" value="DEXDc"/>
    <property type="match status" value="1"/>
</dbReference>
<proteinExistence type="predicted"/>
<dbReference type="GO" id="GO:0055087">
    <property type="term" value="C:Ski complex"/>
    <property type="evidence" value="ECO:0007669"/>
    <property type="project" value="TreeGrafter"/>
</dbReference>
<dbReference type="InterPro" id="IPR050699">
    <property type="entry name" value="RNA-DNA_Helicase"/>
</dbReference>
<feature type="domain" description="Helicase C-terminal" evidence="6">
    <location>
        <begin position="249"/>
        <end position="434"/>
    </location>
</feature>
<keyword evidence="3 7" id="KW-0347">Helicase</keyword>
<dbReference type="GO" id="GO:0003676">
    <property type="term" value="F:nucleic acid binding"/>
    <property type="evidence" value="ECO:0007669"/>
    <property type="project" value="InterPro"/>
</dbReference>
<dbReference type="SMART" id="SM01142">
    <property type="entry name" value="DSHCT"/>
    <property type="match status" value="1"/>
</dbReference>
<organism evidence="7">
    <name type="scientific">Uncultured Desulfatiglans sp</name>
    <dbReference type="NCBI Taxonomy" id="1748965"/>
    <lineage>
        <taxon>Bacteria</taxon>
        <taxon>Pseudomonadati</taxon>
        <taxon>Thermodesulfobacteriota</taxon>
        <taxon>Desulfobacteria</taxon>
        <taxon>Desulfatiglandales</taxon>
        <taxon>Desulfatiglandaceae</taxon>
        <taxon>Desulfatiglans</taxon>
        <taxon>environmental samples</taxon>
    </lineage>
</organism>
<reference evidence="7" key="1">
    <citation type="submission" date="2018-07" db="EMBL/GenBank/DDBJ databases">
        <authorList>
            <consortium name="Genoscope - CEA"/>
            <person name="William W."/>
        </authorList>
    </citation>
    <scope>NUCLEOTIDE SEQUENCE</scope>
    <source>
        <strain evidence="7">IK1</strain>
    </source>
</reference>
<keyword evidence="4" id="KW-0067">ATP-binding</keyword>
<keyword evidence="1" id="KW-0547">Nucleotide-binding</keyword>
<dbReference type="InterPro" id="IPR027417">
    <property type="entry name" value="P-loop_NTPase"/>
</dbReference>